<dbReference type="Pfam" id="PF21095">
    <property type="entry name" value="CarD_C"/>
    <property type="match status" value="1"/>
</dbReference>
<evidence type="ECO:0000259" key="1">
    <source>
        <dbReference type="Pfam" id="PF21095"/>
    </source>
</evidence>
<name>X1PLX5_9ZZZZ</name>
<dbReference type="Gene3D" id="1.20.58.1290">
    <property type="entry name" value="CarD-like, C-terminal domain"/>
    <property type="match status" value="1"/>
</dbReference>
<protein>
    <recommendedName>
        <fullName evidence="1">CarD C-terminal domain-containing protein</fullName>
    </recommendedName>
</protein>
<gene>
    <name evidence="2" type="ORF">S06H3_40760</name>
</gene>
<proteinExistence type="predicted"/>
<dbReference type="InterPro" id="IPR048792">
    <property type="entry name" value="CarD_C"/>
</dbReference>
<feature type="domain" description="CarD C-terminal" evidence="1">
    <location>
        <begin position="2"/>
        <end position="37"/>
    </location>
</feature>
<evidence type="ECO:0000313" key="2">
    <source>
        <dbReference type="EMBL" id="GAI40045.1"/>
    </source>
</evidence>
<organism evidence="2">
    <name type="scientific">marine sediment metagenome</name>
    <dbReference type="NCBI Taxonomy" id="412755"/>
    <lineage>
        <taxon>unclassified sequences</taxon>
        <taxon>metagenomes</taxon>
        <taxon>ecological metagenomes</taxon>
    </lineage>
</organism>
<reference evidence="2" key="1">
    <citation type="journal article" date="2014" name="Front. Microbiol.">
        <title>High frequency of phylogenetically diverse reductive dehalogenase-homologous genes in deep subseafloor sedimentary metagenomes.</title>
        <authorList>
            <person name="Kawai M."/>
            <person name="Futagami T."/>
            <person name="Toyoda A."/>
            <person name="Takaki Y."/>
            <person name="Nishi S."/>
            <person name="Hori S."/>
            <person name="Arai W."/>
            <person name="Tsubouchi T."/>
            <person name="Morono Y."/>
            <person name="Uchiyama I."/>
            <person name="Ito T."/>
            <person name="Fujiyama A."/>
            <person name="Inagaki F."/>
            <person name="Takami H."/>
        </authorList>
    </citation>
    <scope>NUCLEOTIDE SEQUENCE</scope>
    <source>
        <strain evidence="2">Expedition CK06-06</strain>
    </source>
</reference>
<comment type="caution">
    <text evidence="2">The sequence shown here is derived from an EMBL/GenBank/DDBJ whole genome shotgun (WGS) entry which is preliminary data.</text>
</comment>
<dbReference type="AlphaFoldDB" id="X1PLX5"/>
<feature type="non-terminal residue" evidence="2">
    <location>
        <position position="1"/>
    </location>
</feature>
<dbReference type="EMBL" id="BARV01025045">
    <property type="protein sequence ID" value="GAI40045.1"/>
    <property type="molecule type" value="Genomic_DNA"/>
</dbReference>
<sequence>EKLSSTEKGLFERARKILVGEISVACNIEKNRAKYLVKEAVNKGSRKGKGKSY</sequence>
<dbReference type="InterPro" id="IPR042215">
    <property type="entry name" value="CarD-like_C"/>
</dbReference>
<accession>X1PLX5</accession>